<evidence type="ECO:0000259" key="1">
    <source>
        <dbReference type="Pfam" id="PF05050"/>
    </source>
</evidence>
<sequence length="267" mass="30744">MNFAEQLTYWYARIFAKPQYIKLNRLLFTLGSKGLGLRNYQDLSITGELSFLKKYLIQRQNPIVFDVGANRGKYSLICQQLNPNSKIFCFEPHPQNFSFLKEQIKSSNIVVLNQALSEQPGKLFLYDYKNNNGSTHATLYENVIETLHGSESTAVEVEVSTIDTVIKNYNLDKIDLLKIDVEGHELKVLTGAKEAIQQGKIEAIQFEFTHINVISRVFMKDFIELLGENYNFYRLLPTGLLPLGQYNPITHEIFIYQNIICLKKDCN</sequence>
<evidence type="ECO:0000313" key="3">
    <source>
        <dbReference type="Proteomes" id="UP000010473"/>
    </source>
</evidence>
<accession>K9XP78</accession>
<dbReference type="Gene3D" id="3.40.50.150">
    <property type="entry name" value="Vaccinia Virus protein VP39"/>
    <property type="match status" value="1"/>
</dbReference>
<feature type="domain" description="Methyltransferase FkbM" evidence="1">
    <location>
        <begin position="66"/>
        <end position="224"/>
    </location>
</feature>
<dbReference type="EMBL" id="CP003653">
    <property type="protein sequence ID" value="AFZ33851.1"/>
    <property type="molecule type" value="Genomic_DNA"/>
</dbReference>
<dbReference type="RefSeq" id="WP_015191524.1">
    <property type="nucleotide sequence ID" value="NC_019748.1"/>
</dbReference>
<proteinExistence type="predicted"/>
<dbReference type="AlphaFoldDB" id="K9XP78"/>
<dbReference type="InterPro" id="IPR053188">
    <property type="entry name" value="FkbM_Methyltransferase"/>
</dbReference>
<dbReference type="InterPro" id="IPR029063">
    <property type="entry name" value="SAM-dependent_MTases_sf"/>
</dbReference>
<dbReference type="InterPro" id="IPR006342">
    <property type="entry name" value="FkbM_mtfrase"/>
</dbReference>
<dbReference type="HOGENOM" id="CLU_068034_0_0_3"/>
<dbReference type="GO" id="GO:0008171">
    <property type="term" value="F:O-methyltransferase activity"/>
    <property type="evidence" value="ECO:0007669"/>
    <property type="project" value="TreeGrafter"/>
</dbReference>
<keyword evidence="2" id="KW-0489">Methyltransferase</keyword>
<dbReference type="OrthoDB" id="424472at2"/>
<reference evidence="3" key="1">
    <citation type="journal article" date="2013" name="Proc. Natl. Acad. Sci. U.S.A.">
        <title>Improving the coverage of the cyanobacterial phylum using diversity-driven genome sequencing.</title>
        <authorList>
            <person name="Shih P.M."/>
            <person name="Wu D."/>
            <person name="Latifi A."/>
            <person name="Axen S.D."/>
            <person name="Fewer D.P."/>
            <person name="Talla E."/>
            <person name="Calteau A."/>
            <person name="Cai F."/>
            <person name="Tandeau de Marsac N."/>
            <person name="Rippka R."/>
            <person name="Herdman M."/>
            <person name="Sivonen K."/>
            <person name="Coursin T."/>
            <person name="Laurent T."/>
            <person name="Goodwin L."/>
            <person name="Nolan M."/>
            <person name="Davenport K.W."/>
            <person name="Han C.S."/>
            <person name="Rubin E.M."/>
            <person name="Eisen J.A."/>
            <person name="Woyke T."/>
            <person name="Gugger M."/>
            <person name="Kerfeld C.A."/>
        </authorList>
    </citation>
    <scope>NUCLEOTIDE SEQUENCE [LARGE SCALE GENOMIC DNA]</scope>
    <source>
        <strain evidence="3">ATCC 29371 / PCC 7437</strain>
    </source>
</reference>
<keyword evidence="3" id="KW-1185">Reference proteome</keyword>
<dbReference type="PANTHER" id="PTHR36973:SF4">
    <property type="entry name" value="NODULATION PROTEIN"/>
    <property type="match status" value="1"/>
</dbReference>
<dbReference type="GO" id="GO:0032259">
    <property type="term" value="P:methylation"/>
    <property type="evidence" value="ECO:0007669"/>
    <property type="project" value="UniProtKB-KW"/>
</dbReference>
<gene>
    <name evidence="2" type="ordered locus">Sta7437_0234</name>
</gene>
<keyword evidence="2" id="KW-0808">Transferase</keyword>
<dbReference type="Proteomes" id="UP000010473">
    <property type="component" value="Chromosome"/>
</dbReference>
<dbReference type="PANTHER" id="PTHR36973">
    <property type="entry name" value="SLL1456 PROTEIN-RELATED"/>
    <property type="match status" value="1"/>
</dbReference>
<protein>
    <submittedName>
        <fullName evidence="2">Methyltransferase FkbM family</fullName>
    </submittedName>
</protein>
<dbReference type="KEGG" id="scs:Sta7437_0234"/>
<organism evidence="2 3">
    <name type="scientific">Stanieria cyanosphaera (strain ATCC 29371 / PCC 7437)</name>
    <dbReference type="NCBI Taxonomy" id="111780"/>
    <lineage>
        <taxon>Bacteria</taxon>
        <taxon>Bacillati</taxon>
        <taxon>Cyanobacteriota</taxon>
        <taxon>Cyanophyceae</taxon>
        <taxon>Pleurocapsales</taxon>
        <taxon>Dermocarpellaceae</taxon>
        <taxon>Stanieria</taxon>
    </lineage>
</organism>
<dbReference type="STRING" id="111780.Sta7437_0234"/>
<name>K9XP78_STAC7</name>
<evidence type="ECO:0000313" key="2">
    <source>
        <dbReference type="EMBL" id="AFZ33851.1"/>
    </source>
</evidence>
<dbReference type="NCBIfam" id="TIGR01444">
    <property type="entry name" value="fkbM_fam"/>
    <property type="match status" value="1"/>
</dbReference>
<dbReference type="SUPFAM" id="SSF53335">
    <property type="entry name" value="S-adenosyl-L-methionine-dependent methyltransferases"/>
    <property type="match status" value="1"/>
</dbReference>
<dbReference type="Pfam" id="PF05050">
    <property type="entry name" value="Methyltransf_21"/>
    <property type="match status" value="1"/>
</dbReference>
<dbReference type="eggNOG" id="COG2242">
    <property type="taxonomic scope" value="Bacteria"/>
</dbReference>